<reference evidence="1" key="1">
    <citation type="submission" date="2021-11" db="EMBL/GenBank/DDBJ databases">
        <title>Purpureocillium_takamizusanense_genome.</title>
        <authorList>
            <person name="Nguyen N.-H."/>
        </authorList>
    </citation>
    <scope>NUCLEOTIDE SEQUENCE</scope>
    <source>
        <strain evidence="1">PT3</strain>
    </source>
</reference>
<sequence>MGYYAFKPSTDERYLEIYRPDCWGVRAMGYVFWDTDRLRQPAVWVRLKEASKMGGDRARAAYDPSLHESAEEKLQGVRLSAELMKEIKGGCF</sequence>
<evidence type="ECO:0000313" key="2">
    <source>
        <dbReference type="Proteomes" id="UP000829364"/>
    </source>
</evidence>
<accession>A0A9Q8Q640</accession>
<proteinExistence type="predicted"/>
<dbReference type="AlphaFoldDB" id="A0A9Q8Q640"/>
<dbReference type="OrthoDB" id="5304511at2759"/>
<dbReference type="EMBL" id="CP086354">
    <property type="protein sequence ID" value="UNI13467.1"/>
    <property type="molecule type" value="Genomic_DNA"/>
</dbReference>
<gene>
    <name evidence="1" type="ORF">JDV02_000210</name>
</gene>
<name>A0A9Q8Q640_9HYPO</name>
<organism evidence="1 2">
    <name type="scientific">Purpureocillium takamizusanense</name>
    <dbReference type="NCBI Taxonomy" id="2060973"/>
    <lineage>
        <taxon>Eukaryota</taxon>
        <taxon>Fungi</taxon>
        <taxon>Dikarya</taxon>
        <taxon>Ascomycota</taxon>
        <taxon>Pezizomycotina</taxon>
        <taxon>Sordariomycetes</taxon>
        <taxon>Hypocreomycetidae</taxon>
        <taxon>Hypocreales</taxon>
        <taxon>Ophiocordycipitaceae</taxon>
        <taxon>Purpureocillium</taxon>
    </lineage>
</organism>
<dbReference type="GeneID" id="72062176"/>
<dbReference type="Proteomes" id="UP000829364">
    <property type="component" value="Chromosome 1"/>
</dbReference>
<protein>
    <submittedName>
        <fullName evidence="1">Uncharacterized protein</fullName>
    </submittedName>
</protein>
<dbReference type="RefSeq" id="XP_047836948.1">
    <property type="nucleotide sequence ID" value="XM_047980990.1"/>
</dbReference>
<dbReference type="KEGG" id="ptkz:JDV02_000210"/>
<keyword evidence="2" id="KW-1185">Reference proteome</keyword>
<evidence type="ECO:0000313" key="1">
    <source>
        <dbReference type="EMBL" id="UNI13467.1"/>
    </source>
</evidence>